<feature type="domain" description="Glycosyl transferase family 1" evidence="1">
    <location>
        <begin position="174"/>
        <end position="335"/>
    </location>
</feature>
<organism evidence="3 4">
    <name type="scientific">Halorubrum kocurii JCM 14978</name>
    <dbReference type="NCBI Taxonomy" id="1230456"/>
    <lineage>
        <taxon>Archaea</taxon>
        <taxon>Methanobacteriati</taxon>
        <taxon>Methanobacteriota</taxon>
        <taxon>Stenosarchaea group</taxon>
        <taxon>Halobacteria</taxon>
        <taxon>Halobacteriales</taxon>
        <taxon>Haloferacaceae</taxon>
        <taxon>Halorubrum</taxon>
    </lineage>
</organism>
<keyword evidence="3" id="KW-0808">Transferase</keyword>
<evidence type="ECO:0000313" key="4">
    <source>
        <dbReference type="Proteomes" id="UP000011546"/>
    </source>
</evidence>
<dbReference type="PANTHER" id="PTHR45947:SF3">
    <property type="entry name" value="SULFOQUINOVOSYL TRANSFERASE SQD2"/>
    <property type="match status" value="1"/>
</dbReference>
<evidence type="ECO:0000259" key="1">
    <source>
        <dbReference type="Pfam" id="PF00534"/>
    </source>
</evidence>
<evidence type="ECO:0000313" key="3">
    <source>
        <dbReference type="EMBL" id="EMA70386.1"/>
    </source>
</evidence>
<reference evidence="3 4" key="1">
    <citation type="journal article" date="2014" name="PLoS Genet.">
        <title>Phylogenetically driven sequencing of extremely halophilic archaea reveals strategies for static and dynamic osmo-response.</title>
        <authorList>
            <person name="Becker E.A."/>
            <person name="Seitzer P.M."/>
            <person name="Tritt A."/>
            <person name="Larsen D."/>
            <person name="Krusor M."/>
            <person name="Yao A.I."/>
            <person name="Wu D."/>
            <person name="Madern D."/>
            <person name="Eisen J.A."/>
            <person name="Darling A.E."/>
            <person name="Facciotti M.T."/>
        </authorList>
    </citation>
    <scope>NUCLEOTIDE SEQUENCE [LARGE SCALE GENOMIC DNA]</scope>
    <source>
        <strain evidence="3 4">JCM 14978</strain>
    </source>
</reference>
<dbReference type="Proteomes" id="UP000011546">
    <property type="component" value="Unassembled WGS sequence"/>
</dbReference>
<dbReference type="InterPro" id="IPR001296">
    <property type="entry name" value="Glyco_trans_1"/>
</dbReference>
<dbReference type="STRING" id="1230456.C468_00090"/>
<sequence length="365" mass="41113">MKVLLMDIMVVGVGNRPTYINNLLSAARDEGLRTTYVSAGERADVRINLWTGSDIEFLIRFTVLVLLGRIETDVDIIHARRIVTLFPFIQKQTDAKLVATCPGHLTDELRMNHSRPFVWLYDTIESLALRITDEVIAMSDSCREYLLEKHSYQGTQIRTIPVGVDTDVFHPMDRKQVRNEYGVDTKNVLLYAGRFSRVKNLPLLIEVFEALVEEDDWLLVLAGRGECEDELRETISERSLSSNTEFVGYIDHDRLSELMNVADCLALTSKSEGSPNVVREALACGLPVVSTDVGDVDTIIKNDENGFILEEGSPQRFAQSILTIAAEQSFRSNAKSTTTGFQHTFEQILEVYDYDRSATEHGGNR</sequence>
<comment type="caution">
    <text evidence="3">The sequence shown here is derived from an EMBL/GenBank/DDBJ whole genome shotgun (WGS) entry which is preliminary data.</text>
</comment>
<accession>M0PJY3</accession>
<evidence type="ECO:0000259" key="2">
    <source>
        <dbReference type="Pfam" id="PF13439"/>
    </source>
</evidence>
<dbReference type="EMBL" id="AOJH01000001">
    <property type="protein sequence ID" value="EMA70386.1"/>
    <property type="molecule type" value="Genomic_DNA"/>
</dbReference>
<dbReference type="InterPro" id="IPR028098">
    <property type="entry name" value="Glyco_trans_4-like_N"/>
</dbReference>
<dbReference type="CDD" id="cd03801">
    <property type="entry name" value="GT4_PimA-like"/>
    <property type="match status" value="1"/>
</dbReference>
<dbReference type="Pfam" id="PF13439">
    <property type="entry name" value="Glyco_transf_4"/>
    <property type="match status" value="1"/>
</dbReference>
<dbReference type="SUPFAM" id="SSF53756">
    <property type="entry name" value="UDP-Glycosyltransferase/glycogen phosphorylase"/>
    <property type="match status" value="1"/>
</dbReference>
<dbReference type="RefSeq" id="WP_008846804.1">
    <property type="nucleotide sequence ID" value="NZ_AOJH01000001.1"/>
</dbReference>
<protein>
    <submittedName>
        <fullName evidence="3">Glycosyltransferase</fullName>
    </submittedName>
</protein>
<name>M0PJY3_9EURY</name>
<dbReference type="PANTHER" id="PTHR45947">
    <property type="entry name" value="SULFOQUINOVOSYL TRANSFERASE SQD2"/>
    <property type="match status" value="1"/>
</dbReference>
<proteinExistence type="predicted"/>
<gene>
    <name evidence="3" type="ORF">C468_00090</name>
</gene>
<dbReference type="Gene3D" id="3.40.50.2000">
    <property type="entry name" value="Glycogen Phosphorylase B"/>
    <property type="match status" value="2"/>
</dbReference>
<dbReference type="Pfam" id="PF00534">
    <property type="entry name" value="Glycos_transf_1"/>
    <property type="match status" value="1"/>
</dbReference>
<dbReference type="AlphaFoldDB" id="M0PJY3"/>
<dbReference type="GO" id="GO:0016757">
    <property type="term" value="F:glycosyltransferase activity"/>
    <property type="evidence" value="ECO:0007669"/>
    <property type="project" value="InterPro"/>
</dbReference>
<dbReference type="InterPro" id="IPR050194">
    <property type="entry name" value="Glycosyltransferase_grp1"/>
</dbReference>
<keyword evidence="4" id="KW-1185">Reference proteome</keyword>
<feature type="domain" description="Glycosyltransferase subfamily 4-like N-terminal" evidence="2">
    <location>
        <begin position="20"/>
        <end position="167"/>
    </location>
</feature>